<gene>
    <name evidence="1" type="ORF">Sradi_3610900</name>
</gene>
<protein>
    <submittedName>
        <fullName evidence="1">Uncharacterized protein</fullName>
    </submittedName>
</protein>
<proteinExistence type="predicted"/>
<evidence type="ECO:0000313" key="1">
    <source>
        <dbReference type="EMBL" id="KAL0367208.1"/>
    </source>
</evidence>
<organism evidence="1">
    <name type="scientific">Sesamum radiatum</name>
    <name type="common">Black benniseed</name>
    <dbReference type="NCBI Taxonomy" id="300843"/>
    <lineage>
        <taxon>Eukaryota</taxon>
        <taxon>Viridiplantae</taxon>
        <taxon>Streptophyta</taxon>
        <taxon>Embryophyta</taxon>
        <taxon>Tracheophyta</taxon>
        <taxon>Spermatophyta</taxon>
        <taxon>Magnoliopsida</taxon>
        <taxon>eudicotyledons</taxon>
        <taxon>Gunneridae</taxon>
        <taxon>Pentapetalae</taxon>
        <taxon>asterids</taxon>
        <taxon>lamiids</taxon>
        <taxon>Lamiales</taxon>
        <taxon>Pedaliaceae</taxon>
        <taxon>Sesamum</taxon>
    </lineage>
</organism>
<reference evidence="1" key="2">
    <citation type="journal article" date="2024" name="Plant">
        <title>Genomic evolution and insights into agronomic trait innovations of Sesamum species.</title>
        <authorList>
            <person name="Miao H."/>
            <person name="Wang L."/>
            <person name="Qu L."/>
            <person name="Liu H."/>
            <person name="Sun Y."/>
            <person name="Le M."/>
            <person name="Wang Q."/>
            <person name="Wei S."/>
            <person name="Zheng Y."/>
            <person name="Lin W."/>
            <person name="Duan Y."/>
            <person name="Cao H."/>
            <person name="Xiong S."/>
            <person name="Wang X."/>
            <person name="Wei L."/>
            <person name="Li C."/>
            <person name="Ma Q."/>
            <person name="Ju M."/>
            <person name="Zhao R."/>
            <person name="Li G."/>
            <person name="Mu C."/>
            <person name="Tian Q."/>
            <person name="Mei H."/>
            <person name="Zhang T."/>
            <person name="Gao T."/>
            <person name="Zhang H."/>
        </authorList>
    </citation>
    <scope>NUCLEOTIDE SEQUENCE</scope>
    <source>
        <strain evidence="1">G02</strain>
    </source>
</reference>
<comment type="caution">
    <text evidence="1">The sequence shown here is derived from an EMBL/GenBank/DDBJ whole genome shotgun (WGS) entry which is preliminary data.</text>
</comment>
<name>A0AAW2QIX4_SESRA</name>
<accession>A0AAW2QIX4</accession>
<reference evidence="1" key="1">
    <citation type="submission" date="2020-06" db="EMBL/GenBank/DDBJ databases">
        <authorList>
            <person name="Li T."/>
            <person name="Hu X."/>
            <person name="Zhang T."/>
            <person name="Song X."/>
            <person name="Zhang H."/>
            <person name="Dai N."/>
            <person name="Sheng W."/>
            <person name="Hou X."/>
            <person name="Wei L."/>
        </authorList>
    </citation>
    <scope>NUCLEOTIDE SEQUENCE</scope>
    <source>
        <strain evidence="1">G02</strain>
        <tissue evidence="1">Leaf</tissue>
    </source>
</reference>
<dbReference type="AlphaFoldDB" id="A0AAW2QIX4"/>
<dbReference type="EMBL" id="JACGWJ010000015">
    <property type="protein sequence ID" value="KAL0367208.1"/>
    <property type="molecule type" value="Genomic_DNA"/>
</dbReference>
<sequence>MIGDRYWSLELSLKQVRWSVGLGASIRLSEDRWLLRPSSFRPTTSCAGWRRGAVVTSLIDTESASWDVGLVRALFPPHDTDSILAVPVHRLVIDEAKNSKQKMGRAALLVNPLTRSSFGMLECHQKSSYLRGVCAKHPYL</sequence>